<evidence type="ECO:0000256" key="1">
    <source>
        <dbReference type="SAM" id="Phobius"/>
    </source>
</evidence>
<keyword evidence="1" id="KW-1133">Transmembrane helix</keyword>
<dbReference type="EMBL" id="CP003131">
    <property type="protein sequence ID" value="AGM22132.1"/>
    <property type="molecule type" value="Genomic_DNA"/>
</dbReference>
<feature type="transmembrane region" description="Helical" evidence="1">
    <location>
        <begin position="20"/>
        <end position="39"/>
    </location>
</feature>
<proteinExistence type="predicted"/>
<feature type="transmembrane region" description="Helical" evidence="1">
    <location>
        <begin position="230"/>
        <end position="258"/>
    </location>
</feature>
<protein>
    <submittedName>
        <fullName evidence="2">Uncharacterized protein</fullName>
    </submittedName>
</protein>
<dbReference type="Proteomes" id="UP000013962">
    <property type="component" value="Chromosome"/>
</dbReference>
<name>A0ABN4BAD4_MESH1</name>
<organism evidence="2 3">
    <name type="scientific">Mesomycoplasma hyopneumoniae 168-L</name>
    <dbReference type="NCBI Taxonomy" id="1116211"/>
    <lineage>
        <taxon>Bacteria</taxon>
        <taxon>Bacillati</taxon>
        <taxon>Mycoplasmatota</taxon>
        <taxon>Mycoplasmoidales</taxon>
        <taxon>Metamycoplasmataceae</taxon>
        <taxon>Mesomycoplasma</taxon>
    </lineage>
</organism>
<evidence type="ECO:0000313" key="2">
    <source>
        <dbReference type="EMBL" id="AGM22132.1"/>
    </source>
</evidence>
<feature type="transmembrane region" description="Helical" evidence="1">
    <location>
        <begin position="278"/>
        <end position="299"/>
    </location>
</feature>
<accession>A0ABN4BAD4</accession>
<evidence type="ECO:0000313" key="3">
    <source>
        <dbReference type="Proteomes" id="UP000013962"/>
    </source>
</evidence>
<feature type="transmembrane region" description="Helical" evidence="1">
    <location>
        <begin position="95"/>
        <end position="114"/>
    </location>
</feature>
<dbReference type="RefSeq" id="WP_014579784.1">
    <property type="nucleotide sequence ID" value="NC_021283.1"/>
</dbReference>
<keyword evidence="1" id="KW-0472">Membrane</keyword>
<keyword evidence="3" id="KW-1185">Reference proteome</keyword>
<sequence length="311" mass="38153">MNFWLTVEKFINLQIPKKFLKIPILGNTLYFKLFSFLVFKFNPDKKTIKNYFLFVVLSLISYPTPLFLIIIILLITDNADFLRNLDLKFFNNYFIRHLIEVIGYSFLILPYSYFSGFLQKIFHLYLVKQVKKNLGKLDANNKFPFLNNFNYTKYYEFLCQRKFYIGIEKKHWYNPEKIIENIFIYIQYWWWVINWNLPKYFAHIILEVFLFNTTEFTNSNIPKTKKNWKIFLYIYFAFVFIHLILTWYPFWIISYFIMEHISEVDGNLNDTNNETIQLLLSSFSTIFFGYITIPWVAYYPKLWITFWLFEE</sequence>
<feature type="transmembrane region" description="Helical" evidence="1">
    <location>
        <begin position="51"/>
        <end position="75"/>
    </location>
</feature>
<reference evidence="2 3" key="1">
    <citation type="journal article" date="2013" name="BMC Genomics">
        <title>Comparative genomic analyses of Mycoplasma hyopneumoniae pathogenic 168 strain and its high-passaged attenuated strain.</title>
        <authorList>
            <person name="Liu W."/>
            <person name="Xiao S."/>
            <person name="Li M."/>
            <person name="Guo S."/>
            <person name="Li S."/>
            <person name="Luo R."/>
            <person name="Feng Z."/>
            <person name="Li B."/>
            <person name="Zhou Z."/>
            <person name="Shao G."/>
            <person name="Chen H."/>
            <person name="Fang L."/>
        </authorList>
    </citation>
    <scope>NUCLEOTIDE SEQUENCE [LARGE SCALE GENOMIC DNA]</scope>
    <source>
        <strain evidence="2 3">168-L</strain>
    </source>
</reference>
<keyword evidence="1" id="KW-0812">Transmembrane</keyword>
<gene>
    <name evidence="2" type="ORF">MHP168L_354</name>
</gene>